<evidence type="ECO:0000256" key="2">
    <source>
        <dbReference type="SAM" id="MobiDB-lite"/>
    </source>
</evidence>
<dbReference type="SMART" id="SM00164">
    <property type="entry name" value="TBC"/>
    <property type="match status" value="1"/>
</dbReference>
<name>W7ECY9_BIPV3</name>
<evidence type="ECO:0000313" key="4">
    <source>
        <dbReference type="EMBL" id="EUN24884.1"/>
    </source>
</evidence>
<feature type="region of interest" description="Disordered" evidence="2">
    <location>
        <begin position="91"/>
        <end position="113"/>
    </location>
</feature>
<feature type="compositionally biased region" description="Basic and acidic residues" evidence="2">
    <location>
        <begin position="283"/>
        <end position="293"/>
    </location>
</feature>
<dbReference type="AlphaFoldDB" id="W7ECY9"/>
<feature type="compositionally biased region" description="Polar residues" evidence="2">
    <location>
        <begin position="273"/>
        <end position="282"/>
    </location>
</feature>
<sequence length="806" mass="89531">MPAVQHCQPLPPVDEADDSEYLDQDVHYISQTKSLYIVSEHRYVRSLSPPPCARDSCADILLHRIASPPPLATPRKHPRPLMATLTYAQDASSHFGAPPGSPPDLTNSKSSKSSSIHSSTLLDFMGTTENLSHFEDINLDEASGGPTSFPMPTSPSNRLVYEAPRAPASARTLSHPTQHSFRDLTGTAKPKYPSLVGPVSHAVQRQQAQLSAPGKTARRALTSPSAPSLSTLGLAAPHRSSRSPSPSSTHKSLSGSRTLSRRSSRNEVLPSPSLASRRQSWQDSKRKTVKEREAECDDEDDEVPEDAVIWNIPISPRPTQERSPVPWTGDNTPQTSPLPGTAESSAKPSPAPSVHHRDPSPNVSSRGVSPKSPIPQTTWADTYTALDADARKLTEALEEFQSEYERKQEITRQQPGLARSASMSQTVPKTKKPTLPPVRKSDPLIDPFQPSVEKQKYLSRTRPSWLPPKDPKEEKKHLKEYQRMLARIEEADLERLEAKRAQEEALAREKASRIKAEYWSSLLLPNWATEMTNPELRATHRKMWWNGIPPRLRGQVWQTAIGNDLEVTELTYNIALEKAQAEVKAHGHEALGGRYLYIIQSTHKVFPKLKMFAAQTSPENDDEQPLHKDLVNVCLAYSMYRPDIPHSSFDIHHIAALLLLNLSAPQAFIALSNLLNRPLPLSFLVHDQNAIHAAYTTTLHVLSKKAPSLAQRLETLRVEPRDYLFHALGSLFCGRLEVEHAARIMDIYTIEGDKNLPRAAVAILCILEGSCMEGDVAQVARTLKAKKIELDEDEFMARVYEAGKTS</sequence>
<reference evidence="4 5" key="1">
    <citation type="journal article" date="2013" name="PLoS Genet.">
        <title>Comparative genome structure, secondary metabolite, and effector coding capacity across Cochliobolus pathogens.</title>
        <authorList>
            <person name="Condon B.J."/>
            <person name="Leng Y."/>
            <person name="Wu D."/>
            <person name="Bushley K.E."/>
            <person name="Ohm R.A."/>
            <person name="Otillar R."/>
            <person name="Martin J."/>
            <person name="Schackwitz W."/>
            <person name="Grimwood J."/>
            <person name="MohdZainudin N."/>
            <person name="Xue C."/>
            <person name="Wang R."/>
            <person name="Manning V.A."/>
            <person name="Dhillon B."/>
            <person name="Tu Z.J."/>
            <person name="Steffenson B.J."/>
            <person name="Salamov A."/>
            <person name="Sun H."/>
            <person name="Lowry S."/>
            <person name="LaButti K."/>
            <person name="Han J."/>
            <person name="Copeland A."/>
            <person name="Lindquist E."/>
            <person name="Barry K."/>
            <person name="Schmutz J."/>
            <person name="Baker S.E."/>
            <person name="Ciuffetti L.M."/>
            <person name="Grigoriev I.V."/>
            <person name="Zhong S."/>
            <person name="Turgeon B.G."/>
        </authorList>
    </citation>
    <scope>NUCLEOTIDE SEQUENCE [LARGE SCALE GENOMIC DNA]</scope>
    <source>
        <strain evidence="4 5">FI3</strain>
    </source>
</reference>
<dbReference type="PROSITE" id="PS50086">
    <property type="entry name" value="TBC_RABGAP"/>
    <property type="match status" value="1"/>
</dbReference>
<dbReference type="SUPFAM" id="SSF47923">
    <property type="entry name" value="Ypt/Rab-GAP domain of gyp1p"/>
    <property type="match status" value="2"/>
</dbReference>
<evidence type="ECO:0000256" key="1">
    <source>
        <dbReference type="SAM" id="Coils"/>
    </source>
</evidence>
<organism evidence="4 5">
    <name type="scientific">Bipolaris victoriae (strain FI3)</name>
    <name type="common">Victoria blight of oats agent</name>
    <name type="synonym">Cochliobolus victoriae</name>
    <dbReference type="NCBI Taxonomy" id="930091"/>
    <lineage>
        <taxon>Eukaryota</taxon>
        <taxon>Fungi</taxon>
        <taxon>Dikarya</taxon>
        <taxon>Ascomycota</taxon>
        <taxon>Pezizomycotina</taxon>
        <taxon>Dothideomycetes</taxon>
        <taxon>Pleosporomycetidae</taxon>
        <taxon>Pleosporales</taxon>
        <taxon>Pleosporineae</taxon>
        <taxon>Pleosporaceae</taxon>
        <taxon>Bipolaris</taxon>
    </lineage>
</organism>
<feature type="compositionally biased region" description="Polar residues" evidence="2">
    <location>
        <begin position="329"/>
        <end position="338"/>
    </location>
</feature>
<feature type="coiled-coil region" evidence="1">
    <location>
        <begin position="481"/>
        <end position="513"/>
    </location>
</feature>
<evidence type="ECO:0000313" key="5">
    <source>
        <dbReference type="Proteomes" id="UP000054337"/>
    </source>
</evidence>
<keyword evidence="1" id="KW-0175">Coiled coil</keyword>
<feature type="region of interest" description="Disordered" evidence="2">
    <location>
        <begin position="403"/>
        <end position="477"/>
    </location>
</feature>
<gene>
    <name evidence="4" type="ORF">COCVIDRAFT_17834</name>
</gene>
<dbReference type="GO" id="GO:0031267">
    <property type="term" value="F:small GTPase binding"/>
    <property type="evidence" value="ECO:0007669"/>
    <property type="project" value="TreeGrafter"/>
</dbReference>
<dbReference type="OrthoDB" id="289721at2759"/>
<dbReference type="InterPro" id="IPR050302">
    <property type="entry name" value="Rab_GAP_TBC_domain"/>
</dbReference>
<feature type="region of interest" description="Disordered" evidence="2">
    <location>
        <begin position="138"/>
        <end position="380"/>
    </location>
</feature>
<dbReference type="Gene3D" id="1.10.8.270">
    <property type="entry name" value="putative rabgap domain of human tbc1 domain family member 14 like domains"/>
    <property type="match status" value="1"/>
</dbReference>
<feature type="compositionally biased region" description="Acidic residues" evidence="2">
    <location>
        <begin position="294"/>
        <end position="305"/>
    </location>
</feature>
<dbReference type="Gene3D" id="1.10.10.750">
    <property type="entry name" value="Ypt/Rab-GAP domain of gyp1p, domain 1"/>
    <property type="match status" value="1"/>
</dbReference>
<dbReference type="PANTHER" id="PTHR47219:SF15">
    <property type="entry name" value="TBC1 DOMAIN FAMILY MEMBER 12 ISOFORM X1"/>
    <property type="match status" value="1"/>
</dbReference>
<accession>W7ECY9</accession>
<proteinExistence type="predicted"/>
<dbReference type="Pfam" id="PF00566">
    <property type="entry name" value="RabGAP-TBC"/>
    <property type="match status" value="1"/>
</dbReference>
<dbReference type="Proteomes" id="UP000054337">
    <property type="component" value="Unassembled WGS sequence"/>
</dbReference>
<dbReference type="GeneID" id="26252071"/>
<dbReference type="HOGENOM" id="CLU_009825_0_0_1"/>
<dbReference type="InterPro" id="IPR035969">
    <property type="entry name" value="Rab-GAP_TBC_sf"/>
</dbReference>
<feature type="domain" description="Rab-GAP TBC" evidence="3">
    <location>
        <begin position="547"/>
        <end position="752"/>
    </location>
</feature>
<dbReference type="GO" id="GO:0005096">
    <property type="term" value="F:GTPase activator activity"/>
    <property type="evidence" value="ECO:0007669"/>
    <property type="project" value="TreeGrafter"/>
</dbReference>
<evidence type="ECO:0000259" key="3">
    <source>
        <dbReference type="PROSITE" id="PS50086"/>
    </source>
</evidence>
<keyword evidence="5" id="KW-1185">Reference proteome</keyword>
<protein>
    <recommendedName>
        <fullName evidence="3">Rab-GAP TBC domain-containing protein</fullName>
    </recommendedName>
</protein>
<dbReference type="InterPro" id="IPR000195">
    <property type="entry name" value="Rab-GAP-TBC_dom"/>
</dbReference>
<dbReference type="EMBL" id="KI968760">
    <property type="protein sequence ID" value="EUN24884.1"/>
    <property type="molecule type" value="Genomic_DNA"/>
</dbReference>
<feature type="compositionally biased region" description="Low complexity" evidence="2">
    <location>
        <begin position="220"/>
        <end position="258"/>
    </location>
</feature>
<dbReference type="RefSeq" id="XP_014554426.1">
    <property type="nucleotide sequence ID" value="XM_014698940.1"/>
</dbReference>
<dbReference type="Gene3D" id="1.10.472.80">
    <property type="entry name" value="Ypt/Rab-GAP domain of gyp1p, domain 3"/>
    <property type="match status" value="1"/>
</dbReference>
<dbReference type="PANTHER" id="PTHR47219">
    <property type="entry name" value="RAB GTPASE-ACTIVATING PROTEIN 1-LIKE"/>
    <property type="match status" value="1"/>
</dbReference>